<dbReference type="SUPFAM" id="SSF57756">
    <property type="entry name" value="Retrovirus zinc finger-like domains"/>
    <property type="match status" value="1"/>
</dbReference>
<reference evidence="4" key="1">
    <citation type="journal article" date="2017" name="Nature">
        <title>The sunflower genome provides insights into oil metabolism, flowering and Asterid evolution.</title>
        <authorList>
            <person name="Badouin H."/>
            <person name="Gouzy J."/>
            <person name="Grassa C.J."/>
            <person name="Murat F."/>
            <person name="Staton S.E."/>
            <person name="Cottret L."/>
            <person name="Lelandais-Briere C."/>
            <person name="Owens G.L."/>
            <person name="Carrere S."/>
            <person name="Mayjonade B."/>
            <person name="Legrand L."/>
            <person name="Gill N."/>
            <person name="Kane N.C."/>
            <person name="Bowers J.E."/>
            <person name="Hubner S."/>
            <person name="Bellec A."/>
            <person name="Berard A."/>
            <person name="Berges H."/>
            <person name="Blanchet N."/>
            <person name="Boniface M.C."/>
            <person name="Brunel D."/>
            <person name="Catrice O."/>
            <person name="Chaidir N."/>
            <person name="Claudel C."/>
            <person name="Donnadieu C."/>
            <person name="Faraut T."/>
            <person name="Fievet G."/>
            <person name="Helmstetter N."/>
            <person name="King M."/>
            <person name="Knapp S.J."/>
            <person name="Lai Z."/>
            <person name="Le Paslier M.C."/>
            <person name="Lippi Y."/>
            <person name="Lorenzon L."/>
            <person name="Mandel J.R."/>
            <person name="Marage G."/>
            <person name="Marchand G."/>
            <person name="Marquand E."/>
            <person name="Bret-Mestries E."/>
            <person name="Morien E."/>
            <person name="Nambeesan S."/>
            <person name="Nguyen T."/>
            <person name="Pegot-Espagnet P."/>
            <person name="Pouilly N."/>
            <person name="Raftis F."/>
            <person name="Sallet E."/>
            <person name="Schiex T."/>
            <person name="Thomas J."/>
            <person name="Vandecasteele C."/>
            <person name="Vares D."/>
            <person name="Vear F."/>
            <person name="Vautrin S."/>
            <person name="Crespi M."/>
            <person name="Mangin B."/>
            <person name="Burke J.M."/>
            <person name="Salse J."/>
            <person name="Munos S."/>
            <person name="Vincourt P."/>
            <person name="Rieseberg L.H."/>
            <person name="Langlade N.B."/>
        </authorList>
    </citation>
    <scope>NUCLEOTIDE SEQUENCE</scope>
    <source>
        <tissue evidence="4">Leaves</tissue>
    </source>
</reference>
<dbReference type="InterPro" id="IPR001878">
    <property type="entry name" value="Znf_CCHC"/>
</dbReference>
<dbReference type="InterPro" id="IPR036875">
    <property type="entry name" value="Znf_CCHC_sf"/>
</dbReference>
<dbReference type="Pfam" id="PF00098">
    <property type="entry name" value="zf-CCHC"/>
    <property type="match status" value="1"/>
</dbReference>
<keyword evidence="1" id="KW-0479">Metal-binding</keyword>
<sequence length="215" mass="25147">MRKNNSQRRWKFLNKKSKRVRNTNRCYVCNKEGHFAKDCKDKRKTQALLEAINKIEPVDISDIESLYSLDDEPRKRMICTISYSSSDESETSETSESEEEPLQIYMMEEVPQNTHDYQSPTPTMYWKRQKSQKHKQCPSLKNHVVDSLTKQFKEKGTLSPKTNPPSQPIKAKDVTKQKQNNDVTPSLQIPATTNPVHFVIVFFEIFWIEGATFHF</sequence>
<accession>A0A9K3P5I4</accession>
<gene>
    <name evidence="4" type="ORF">HanXRQr2_Chr00c007g0832661</name>
</gene>
<evidence type="ECO:0000256" key="2">
    <source>
        <dbReference type="SAM" id="MobiDB-lite"/>
    </source>
</evidence>
<dbReference type="AlphaFoldDB" id="A0A9K3P5I4"/>
<dbReference type="Proteomes" id="UP000215914">
    <property type="component" value="Unassembled WGS sequence"/>
</dbReference>
<evidence type="ECO:0000259" key="3">
    <source>
        <dbReference type="PROSITE" id="PS50158"/>
    </source>
</evidence>
<feature type="region of interest" description="Disordered" evidence="2">
    <location>
        <begin position="152"/>
        <end position="186"/>
    </location>
</feature>
<evidence type="ECO:0000313" key="5">
    <source>
        <dbReference type="Proteomes" id="UP000215914"/>
    </source>
</evidence>
<keyword evidence="5" id="KW-1185">Reference proteome</keyword>
<proteinExistence type="predicted"/>
<dbReference type="Gene3D" id="4.10.60.10">
    <property type="entry name" value="Zinc finger, CCHC-type"/>
    <property type="match status" value="1"/>
</dbReference>
<reference evidence="4" key="2">
    <citation type="submission" date="2020-06" db="EMBL/GenBank/DDBJ databases">
        <title>Helianthus annuus Genome sequencing and assembly Release 2.</title>
        <authorList>
            <person name="Gouzy J."/>
            <person name="Langlade N."/>
            <person name="Munos S."/>
        </authorList>
    </citation>
    <scope>NUCLEOTIDE SEQUENCE</scope>
    <source>
        <tissue evidence="4">Leaves</tissue>
    </source>
</reference>
<dbReference type="SMART" id="SM00343">
    <property type="entry name" value="ZnF_C2HC"/>
    <property type="match status" value="1"/>
</dbReference>
<feature type="compositionally biased region" description="Basic residues" evidence="2">
    <location>
        <begin position="127"/>
        <end position="136"/>
    </location>
</feature>
<evidence type="ECO:0000256" key="1">
    <source>
        <dbReference type="PROSITE-ProRule" id="PRU00047"/>
    </source>
</evidence>
<dbReference type="EMBL" id="MNCJ02000007">
    <property type="protein sequence ID" value="KAF5824285.1"/>
    <property type="molecule type" value="Genomic_DNA"/>
</dbReference>
<keyword evidence="1" id="KW-0862">Zinc</keyword>
<dbReference type="GO" id="GO:0008270">
    <property type="term" value="F:zinc ion binding"/>
    <property type="evidence" value="ECO:0007669"/>
    <property type="project" value="UniProtKB-KW"/>
</dbReference>
<organism evidence="4 5">
    <name type="scientific">Helianthus annuus</name>
    <name type="common">Common sunflower</name>
    <dbReference type="NCBI Taxonomy" id="4232"/>
    <lineage>
        <taxon>Eukaryota</taxon>
        <taxon>Viridiplantae</taxon>
        <taxon>Streptophyta</taxon>
        <taxon>Embryophyta</taxon>
        <taxon>Tracheophyta</taxon>
        <taxon>Spermatophyta</taxon>
        <taxon>Magnoliopsida</taxon>
        <taxon>eudicotyledons</taxon>
        <taxon>Gunneridae</taxon>
        <taxon>Pentapetalae</taxon>
        <taxon>asterids</taxon>
        <taxon>campanulids</taxon>
        <taxon>Asterales</taxon>
        <taxon>Asteraceae</taxon>
        <taxon>Asteroideae</taxon>
        <taxon>Heliantheae alliance</taxon>
        <taxon>Heliantheae</taxon>
        <taxon>Helianthus</taxon>
    </lineage>
</organism>
<evidence type="ECO:0000313" key="4">
    <source>
        <dbReference type="EMBL" id="KAF5824285.1"/>
    </source>
</evidence>
<name>A0A9K3P5I4_HELAN</name>
<dbReference type="PROSITE" id="PS50158">
    <property type="entry name" value="ZF_CCHC"/>
    <property type="match status" value="1"/>
</dbReference>
<keyword evidence="1" id="KW-0863">Zinc-finger</keyword>
<feature type="compositionally biased region" description="Polar residues" evidence="2">
    <location>
        <begin position="177"/>
        <end position="186"/>
    </location>
</feature>
<dbReference type="GO" id="GO:0003676">
    <property type="term" value="F:nucleic acid binding"/>
    <property type="evidence" value="ECO:0007669"/>
    <property type="project" value="InterPro"/>
</dbReference>
<comment type="caution">
    <text evidence="4">The sequence shown here is derived from an EMBL/GenBank/DDBJ whole genome shotgun (WGS) entry which is preliminary data.</text>
</comment>
<feature type="domain" description="CCHC-type" evidence="3">
    <location>
        <begin position="25"/>
        <end position="41"/>
    </location>
</feature>
<feature type="region of interest" description="Disordered" evidence="2">
    <location>
        <begin position="82"/>
        <end position="140"/>
    </location>
</feature>
<feature type="compositionally biased region" description="Acidic residues" evidence="2">
    <location>
        <begin position="87"/>
        <end position="101"/>
    </location>
</feature>
<feature type="compositionally biased region" description="Polar residues" evidence="2">
    <location>
        <begin position="111"/>
        <end position="122"/>
    </location>
</feature>
<protein>
    <submittedName>
        <fullName evidence="4">Transcription factor interactor and regulator CCHC(Zn) family</fullName>
    </submittedName>
</protein>